<evidence type="ECO:0000313" key="5">
    <source>
        <dbReference type="EMBL" id="MFD2161635.1"/>
    </source>
</evidence>
<evidence type="ECO:0000256" key="1">
    <source>
        <dbReference type="ARBA" id="ARBA00005750"/>
    </source>
</evidence>
<organism evidence="5 6">
    <name type="scientific">Paradesertivirga mongoliensis</name>
    <dbReference type="NCBI Taxonomy" id="2100740"/>
    <lineage>
        <taxon>Bacteria</taxon>
        <taxon>Pseudomonadati</taxon>
        <taxon>Bacteroidota</taxon>
        <taxon>Sphingobacteriia</taxon>
        <taxon>Sphingobacteriales</taxon>
        <taxon>Sphingobacteriaceae</taxon>
        <taxon>Paradesertivirga</taxon>
    </lineage>
</organism>
<protein>
    <recommendedName>
        <fullName evidence="2">protein-tyrosine-phosphatase</fullName>
        <ecNumber evidence="2">3.1.3.48</ecNumber>
    </recommendedName>
</protein>
<evidence type="ECO:0000256" key="3">
    <source>
        <dbReference type="ARBA" id="ARBA00022801"/>
    </source>
</evidence>
<accession>A0ABW4ZIS6</accession>
<dbReference type="PANTHER" id="PTHR39181">
    <property type="entry name" value="TYROSINE-PROTEIN PHOSPHATASE YWQE"/>
    <property type="match status" value="1"/>
</dbReference>
<dbReference type="Pfam" id="PF19567">
    <property type="entry name" value="CpsB_CapC"/>
    <property type="match status" value="1"/>
</dbReference>
<sequence>MLSFFRSKKPVLPEIDFSSLGTDLHSHLIPGIDDGAQDVAQSVDLIRSLLDLGFRRIITTPHVMVDYYRNTPEIIFTGLEILQAALKKEKIDIAVKAAAEYYFDEDFENKLEQGNLLTLGDNHLLFEIPFSNFPINLFEVIQKIIDVGYVPVLAHPERYSYFHGSIVNYKRIKDAGCKLQLNTISLTGYYGKPVQKVAEMLVDNMVIDFIGSDMHHLKHAEALKLALQQPYVYRLLTDYPLQNQLL</sequence>
<keyword evidence="6" id="KW-1185">Reference proteome</keyword>
<comment type="similarity">
    <text evidence="1">Belongs to the metallo-dependent hydrolases superfamily. CpsB/CapC family.</text>
</comment>
<dbReference type="InterPro" id="IPR016195">
    <property type="entry name" value="Pol/histidinol_Pase-like"/>
</dbReference>
<dbReference type="SUPFAM" id="SSF89550">
    <property type="entry name" value="PHP domain-like"/>
    <property type="match status" value="1"/>
</dbReference>
<keyword evidence="3" id="KW-0378">Hydrolase</keyword>
<proteinExistence type="inferred from homology"/>
<evidence type="ECO:0000256" key="2">
    <source>
        <dbReference type="ARBA" id="ARBA00013064"/>
    </source>
</evidence>
<reference evidence="6" key="1">
    <citation type="journal article" date="2019" name="Int. J. Syst. Evol. Microbiol.">
        <title>The Global Catalogue of Microorganisms (GCM) 10K type strain sequencing project: providing services to taxonomists for standard genome sequencing and annotation.</title>
        <authorList>
            <consortium name="The Broad Institute Genomics Platform"/>
            <consortium name="The Broad Institute Genome Sequencing Center for Infectious Disease"/>
            <person name="Wu L."/>
            <person name="Ma J."/>
        </authorList>
    </citation>
    <scope>NUCLEOTIDE SEQUENCE [LARGE SCALE GENOMIC DNA]</scope>
    <source>
        <strain evidence="6">KCTC 42217</strain>
    </source>
</reference>
<dbReference type="InterPro" id="IPR016667">
    <property type="entry name" value="Caps_polysacc_synth_CpsB/CapC"/>
</dbReference>
<comment type="catalytic activity">
    <reaction evidence="4">
        <text>O-phospho-L-tyrosyl-[protein] + H2O = L-tyrosyl-[protein] + phosphate</text>
        <dbReference type="Rhea" id="RHEA:10684"/>
        <dbReference type="Rhea" id="RHEA-COMP:10136"/>
        <dbReference type="Rhea" id="RHEA-COMP:20101"/>
        <dbReference type="ChEBI" id="CHEBI:15377"/>
        <dbReference type="ChEBI" id="CHEBI:43474"/>
        <dbReference type="ChEBI" id="CHEBI:46858"/>
        <dbReference type="ChEBI" id="CHEBI:61978"/>
        <dbReference type="EC" id="3.1.3.48"/>
    </reaction>
</comment>
<gene>
    <name evidence="5" type="ORF">ACFSJU_04470</name>
</gene>
<comment type="caution">
    <text evidence="5">The sequence shown here is derived from an EMBL/GenBank/DDBJ whole genome shotgun (WGS) entry which is preliminary data.</text>
</comment>
<dbReference type="PIRSF" id="PIRSF016557">
    <property type="entry name" value="Caps_synth_CpsB"/>
    <property type="match status" value="1"/>
</dbReference>
<dbReference type="EC" id="3.1.3.48" evidence="2"/>
<dbReference type="RefSeq" id="WP_255898869.1">
    <property type="nucleotide sequence ID" value="NZ_JAFMZO010000001.1"/>
</dbReference>
<dbReference type="PANTHER" id="PTHR39181:SF1">
    <property type="entry name" value="TYROSINE-PROTEIN PHOSPHATASE YWQE"/>
    <property type="match status" value="1"/>
</dbReference>
<name>A0ABW4ZIS6_9SPHI</name>
<dbReference type="Proteomes" id="UP001597387">
    <property type="component" value="Unassembled WGS sequence"/>
</dbReference>
<evidence type="ECO:0000313" key="6">
    <source>
        <dbReference type="Proteomes" id="UP001597387"/>
    </source>
</evidence>
<dbReference type="Gene3D" id="3.20.20.140">
    <property type="entry name" value="Metal-dependent hydrolases"/>
    <property type="match status" value="1"/>
</dbReference>
<evidence type="ECO:0000256" key="4">
    <source>
        <dbReference type="ARBA" id="ARBA00051722"/>
    </source>
</evidence>
<dbReference type="EMBL" id="JBHUHZ010000001">
    <property type="protein sequence ID" value="MFD2161635.1"/>
    <property type="molecule type" value="Genomic_DNA"/>
</dbReference>